<name>A0A165PQQ5_9APHY</name>
<dbReference type="AlphaFoldDB" id="A0A165PQQ5"/>
<feature type="compositionally biased region" description="Polar residues" evidence="1">
    <location>
        <begin position="13"/>
        <end position="31"/>
    </location>
</feature>
<keyword evidence="4" id="KW-1185">Reference proteome</keyword>
<feature type="compositionally biased region" description="Polar residues" evidence="1">
    <location>
        <begin position="44"/>
        <end position="55"/>
    </location>
</feature>
<dbReference type="PANTHER" id="PTHR47219">
    <property type="entry name" value="RAB GTPASE-ACTIVATING PROTEIN 1-LIKE"/>
    <property type="match status" value="1"/>
</dbReference>
<dbReference type="InterPro" id="IPR000195">
    <property type="entry name" value="Rab-GAP-TBC_dom"/>
</dbReference>
<dbReference type="STRING" id="1314783.A0A165PQQ5"/>
<dbReference type="Gene3D" id="1.10.472.80">
    <property type="entry name" value="Ypt/Rab-GAP domain of gyp1p, domain 3"/>
    <property type="match status" value="1"/>
</dbReference>
<feature type="domain" description="Rab-GAP TBC" evidence="2">
    <location>
        <begin position="168"/>
        <end position="347"/>
    </location>
</feature>
<sequence>MKVCSPSPDPSESGLSVNAPSLRSKASSGLRVQTLGERPLLPSNERSPASSVFSFDNPTEQKVHVSVKDMDFELVAPSGPRSPVATSSADSLLIPGANVDAKSDASSLSLKRPLTAKSGGGDKVPKVTDAAEVEAHRQRELRWISALSSTTPSQARKTKRIRKLVLEGVPASVRYRVWAHLTDSEAKRMKGLYAQLDQRERVAAIANIEQDAQRIFRDQPLLDQSLVNVLQAYLTMVPDVQYTKGLAMIAGQLVLQSPEEDAFWTFVTLMDSHIRPYFSPQQALLEIDSSLFSKALESNDAALAHRIFDEMAITPIYICRPWFTALFAEAFPPDFLLRVWDVFLFEGVAFLFRVGLAIISSCRQSLMQCKSQEQLLALLAHPPLYCLPSTPDAFIDLAFTVKLRDDDIYKQRQKLEAQLKRQIQSRPQLSTSRVSTPTISLPRS</sequence>
<gene>
    <name evidence="3" type="ORF">DAEQUDRAFT_727885</name>
</gene>
<dbReference type="SMART" id="SM00164">
    <property type="entry name" value="TBC"/>
    <property type="match status" value="1"/>
</dbReference>
<dbReference type="SUPFAM" id="SSF47923">
    <property type="entry name" value="Ypt/Rab-GAP domain of gyp1p"/>
    <property type="match status" value="2"/>
</dbReference>
<dbReference type="GO" id="GO:0005096">
    <property type="term" value="F:GTPase activator activity"/>
    <property type="evidence" value="ECO:0007669"/>
    <property type="project" value="TreeGrafter"/>
</dbReference>
<dbReference type="OrthoDB" id="159449at2759"/>
<dbReference type="PANTHER" id="PTHR47219:SF9">
    <property type="entry name" value="GTPASE ACTIVATING PROTEIN AND CENTROSOME-ASSOCIATED, ISOFORM B"/>
    <property type="match status" value="1"/>
</dbReference>
<evidence type="ECO:0000256" key="1">
    <source>
        <dbReference type="SAM" id="MobiDB-lite"/>
    </source>
</evidence>
<evidence type="ECO:0000313" key="3">
    <source>
        <dbReference type="EMBL" id="KZT68515.1"/>
    </source>
</evidence>
<feature type="region of interest" description="Disordered" evidence="1">
    <location>
        <begin position="422"/>
        <end position="444"/>
    </location>
</feature>
<dbReference type="InterPro" id="IPR050302">
    <property type="entry name" value="Rab_GAP_TBC_domain"/>
</dbReference>
<protein>
    <submittedName>
        <fullName evidence="3">RabGAP/TBC</fullName>
    </submittedName>
</protein>
<dbReference type="EMBL" id="KV429066">
    <property type="protein sequence ID" value="KZT68515.1"/>
    <property type="molecule type" value="Genomic_DNA"/>
</dbReference>
<feature type="region of interest" description="Disordered" evidence="1">
    <location>
        <begin position="1"/>
        <end position="55"/>
    </location>
</feature>
<dbReference type="Pfam" id="PF00566">
    <property type="entry name" value="RabGAP-TBC"/>
    <property type="match status" value="1"/>
</dbReference>
<dbReference type="Gene3D" id="1.10.8.270">
    <property type="entry name" value="putative rabgap domain of human tbc1 domain family member 14 like domains"/>
    <property type="match status" value="1"/>
</dbReference>
<evidence type="ECO:0000313" key="4">
    <source>
        <dbReference type="Proteomes" id="UP000076727"/>
    </source>
</evidence>
<reference evidence="3 4" key="1">
    <citation type="journal article" date="2016" name="Mol. Biol. Evol.">
        <title>Comparative Genomics of Early-Diverging Mushroom-Forming Fungi Provides Insights into the Origins of Lignocellulose Decay Capabilities.</title>
        <authorList>
            <person name="Nagy L.G."/>
            <person name="Riley R."/>
            <person name="Tritt A."/>
            <person name="Adam C."/>
            <person name="Daum C."/>
            <person name="Floudas D."/>
            <person name="Sun H."/>
            <person name="Yadav J.S."/>
            <person name="Pangilinan J."/>
            <person name="Larsson K.H."/>
            <person name="Matsuura K."/>
            <person name="Barry K."/>
            <person name="Labutti K."/>
            <person name="Kuo R."/>
            <person name="Ohm R.A."/>
            <person name="Bhattacharya S.S."/>
            <person name="Shirouzu T."/>
            <person name="Yoshinaga Y."/>
            <person name="Martin F.M."/>
            <person name="Grigoriev I.V."/>
            <person name="Hibbett D.S."/>
        </authorList>
    </citation>
    <scope>NUCLEOTIDE SEQUENCE [LARGE SCALE GENOMIC DNA]</scope>
    <source>
        <strain evidence="3 4">L-15889</strain>
    </source>
</reference>
<evidence type="ECO:0000259" key="2">
    <source>
        <dbReference type="PROSITE" id="PS50086"/>
    </source>
</evidence>
<dbReference type="InterPro" id="IPR035969">
    <property type="entry name" value="Rab-GAP_TBC_sf"/>
</dbReference>
<proteinExistence type="predicted"/>
<accession>A0A165PQQ5</accession>
<dbReference type="Proteomes" id="UP000076727">
    <property type="component" value="Unassembled WGS sequence"/>
</dbReference>
<organism evidence="3 4">
    <name type="scientific">Daedalea quercina L-15889</name>
    <dbReference type="NCBI Taxonomy" id="1314783"/>
    <lineage>
        <taxon>Eukaryota</taxon>
        <taxon>Fungi</taxon>
        <taxon>Dikarya</taxon>
        <taxon>Basidiomycota</taxon>
        <taxon>Agaricomycotina</taxon>
        <taxon>Agaricomycetes</taxon>
        <taxon>Polyporales</taxon>
        <taxon>Fomitopsis</taxon>
    </lineage>
</organism>
<dbReference type="GO" id="GO:0031267">
    <property type="term" value="F:small GTPase binding"/>
    <property type="evidence" value="ECO:0007669"/>
    <property type="project" value="TreeGrafter"/>
</dbReference>
<dbReference type="PROSITE" id="PS50086">
    <property type="entry name" value="TBC_RABGAP"/>
    <property type="match status" value="1"/>
</dbReference>